<evidence type="ECO:0000256" key="1">
    <source>
        <dbReference type="PROSITE-ProRule" id="PRU00169"/>
    </source>
</evidence>
<protein>
    <submittedName>
        <fullName evidence="4">Tetratricopeptide repeat protein</fullName>
    </submittedName>
</protein>
<dbReference type="InterPro" id="IPR052048">
    <property type="entry name" value="ST_Response_Regulator"/>
</dbReference>
<dbReference type="Gene3D" id="3.40.50.2300">
    <property type="match status" value="1"/>
</dbReference>
<dbReference type="SUPFAM" id="SSF48452">
    <property type="entry name" value="TPR-like"/>
    <property type="match status" value="1"/>
</dbReference>
<keyword evidence="5" id="KW-1185">Reference proteome</keyword>
<sequence>MDFKHIRLAIVEDNGVARINLRNNLMHMGFEQIGCYSQGRELRQAMRERHFDLVLMDYHLGMHKNGVEVIQELQQADLLKPSVAVIFITSDRMPLIFGQIVDVHPDSVVLKPYTIRNVQGVISNCLLARKMLADVYRAMDIEDYATALTHLDGVDAENEILRRGAIITKLRARLLLKLHRYADAASIYREILQKADKVIWARWGLVVALFLNGDKDESMAELDSMLDTSLTKDKACEWLARIHISNTEYDKAQEYLDRINESELTLSTARLKVHLYQMQEKIDEAIALLERKRESNRHVRERFSELSADLARVYLARAESDPLTREESLKQARTIIGGTRRAMEDDVDLCKNYITALSYIMEGDEVRANSILNNHAMLEFDSASTDTMSDAVKAWFAVGETSKASEIQQQVENRKDKLLDENEKAMTQMRIAQNEISLGDKKSRSLEFNKRGLEAFSNDKLSEAIDLFYQAHILFPAEPAFLINLFDAMVTHQCPQHKRVKTLKIADELKGQSLSETNKNRFNEIRQRMIRDMHIHSQNT</sequence>
<dbReference type="PROSITE" id="PS50110">
    <property type="entry name" value="RESPONSE_REGULATORY"/>
    <property type="match status" value="1"/>
</dbReference>
<dbReference type="Pfam" id="PF00072">
    <property type="entry name" value="Response_reg"/>
    <property type="match status" value="1"/>
</dbReference>
<dbReference type="Gene3D" id="1.25.40.10">
    <property type="entry name" value="Tetratricopeptide repeat domain"/>
    <property type="match status" value="1"/>
</dbReference>
<keyword evidence="2" id="KW-0175">Coiled coil</keyword>
<dbReference type="InterPro" id="IPR011990">
    <property type="entry name" value="TPR-like_helical_dom_sf"/>
</dbReference>
<feature type="domain" description="Response regulatory" evidence="3">
    <location>
        <begin position="7"/>
        <end position="126"/>
    </location>
</feature>
<dbReference type="Pfam" id="PF14559">
    <property type="entry name" value="TPR_19"/>
    <property type="match status" value="1"/>
</dbReference>
<organism evidence="4 5">
    <name type="scientific">Pseudobowmanella zhangzhouensis</name>
    <dbReference type="NCBI Taxonomy" id="1537679"/>
    <lineage>
        <taxon>Bacteria</taxon>
        <taxon>Pseudomonadati</taxon>
        <taxon>Pseudomonadota</taxon>
        <taxon>Gammaproteobacteria</taxon>
        <taxon>Alteromonadales</taxon>
        <taxon>Alteromonadaceae</taxon>
    </lineage>
</organism>
<evidence type="ECO:0000313" key="4">
    <source>
        <dbReference type="EMBL" id="MFC6440330.1"/>
    </source>
</evidence>
<name>A0ABW1XNH2_9ALTE</name>
<accession>A0ABW1XNH2</accession>
<evidence type="ECO:0000256" key="2">
    <source>
        <dbReference type="SAM" id="Coils"/>
    </source>
</evidence>
<keyword evidence="1" id="KW-0597">Phosphoprotein</keyword>
<proteinExistence type="predicted"/>
<comment type="caution">
    <text evidence="4">The sequence shown here is derived from an EMBL/GenBank/DDBJ whole genome shotgun (WGS) entry which is preliminary data.</text>
</comment>
<dbReference type="Proteomes" id="UP001596364">
    <property type="component" value="Unassembled WGS sequence"/>
</dbReference>
<dbReference type="SMART" id="SM00448">
    <property type="entry name" value="REC"/>
    <property type="match status" value="1"/>
</dbReference>
<evidence type="ECO:0000259" key="3">
    <source>
        <dbReference type="PROSITE" id="PS50110"/>
    </source>
</evidence>
<dbReference type="PANTHER" id="PTHR43228">
    <property type="entry name" value="TWO-COMPONENT RESPONSE REGULATOR"/>
    <property type="match status" value="1"/>
</dbReference>
<dbReference type="InterPro" id="IPR011006">
    <property type="entry name" value="CheY-like_superfamily"/>
</dbReference>
<dbReference type="EMBL" id="JBHSUS010000001">
    <property type="protein sequence ID" value="MFC6440330.1"/>
    <property type="molecule type" value="Genomic_DNA"/>
</dbReference>
<dbReference type="RefSeq" id="WP_131258130.1">
    <property type="nucleotide sequence ID" value="NZ_JBHSUS010000001.1"/>
</dbReference>
<evidence type="ECO:0000313" key="5">
    <source>
        <dbReference type="Proteomes" id="UP001596364"/>
    </source>
</evidence>
<reference evidence="5" key="1">
    <citation type="journal article" date="2019" name="Int. J. Syst. Evol. Microbiol.">
        <title>The Global Catalogue of Microorganisms (GCM) 10K type strain sequencing project: providing services to taxonomists for standard genome sequencing and annotation.</title>
        <authorList>
            <consortium name="The Broad Institute Genomics Platform"/>
            <consortium name="The Broad Institute Genome Sequencing Center for Infectious Disease"/>
            <person name="Wu L."/>
            <person name="Ma J."/>
        </authorList>
    </citation>
    <scope>NUCLEOTIDE SEQUENCE [LARGE SCALE GENOMIC DNA]</scope>
    <source>
        <strain evidence="5">CGMCC 1.16031</strain>
    </source>
</reference>
<dbReference type="SUPFAM" id="SSF52172">
    <property type="entry name" value="CheY-like"/>
    <property type="match status" value="1"/>
</dbReference>
<dbReference type="InterPro" id="IPR001789">
    <property type="entry name" value="Sig_transdc_resp-reg_receiver"/>
</dbReference>
<feature type="modified residue" description="4-aspartylphosphate" evidence="1">
    <location>
        <position position="57"/>
    </location>
</feature>
<gene>
    <name evidence="4" type="ORF">ACFP85_09245</name>
</gene>
<dbReference type="PANTHER" id="PTHR43228:SF1">
    <property type="entry name" value="TWO-COMPONENT RESPONSE REGULATOR ARR22"/>
    <property type="match status" value="1"/>
</dbReference>
<feature type="coiled-coil region" evidence="2">
    <location>
        <begin position="404"/>
        <end position="435"/>
    </location>
</feature>